<feature type="coiled-coil region" evidence="3">
    <location>
        <begin position="985"/>
        <end position="1012"/>
    </location>
</feature>
<comment type="caution">
    <text evidence="6">The sequence shown here is derived from an EMBL/GenBank/DDBJ whole genome shotgun (WGS) entry which is preliminary data.</text>
</comment>
<comment type="subcellular location">
    <subcellularLocation>
        <location evidence="1">Nucleus</location>
    </subcellularLocation>
</comment>
<protein>
    <submittedName>
        <fullName evidence="6">INO80D</fullName>
    </submittedName>
</protein>
<dbReference type="GO" id="GO:0005634">
    <property type="term" value="C:nucleus"/>
    <property type="evidence" value="ECO:0007669"/>
    <property type="project" value="UniProtKB-SubCell"/>
</dbReference>
<feature type="compositionally biased region" description="Basic and acidic residues" evidence="4">
    <location>
        <begin position="107"/>
        <end position="118"/>
    </location>
</feature>
<feature type="region of interest" description="Disordered" evidence="4">
    <location>
        <begin position="83"/>
        <end position="120"/>
    </location>
</feature>
<accession>A0A812C572</accession>
<feature type="compositionally biased region" description="Low complexity" evidence="4">
    <location>
        <begin position="191"/>
        <end position="202"/>
    </location>
</feature>
<gene>
    <name evidence="6" type="ORF">SPHA_29760</name>
</gene>
<feature type="region of interest" description="Disordered" evidence="4">
    <location>
        <begin position="459"/>
        <end position="481"/>
    </location>
</feature>
<evidence type="ECO:0000256" key="3">
    <source>
        <dbReference type="SAM" id="Coils"/>
    </source>
</evidence>
<feature type="region of interest" description="Disordered" evidence="4">
    <location>
        <begin position="191"/>
        <end position="216"/>
    </location>
</feature>
<dbReference type="InterPro" id="IPR025927">
    <property type="entry name" value="Znf_KANL2-like"/>
</dbReference>
<keyword evidence="7" id="KW-1185">Reference proteome</keyword>
<feature type="region of interest" description="Disordered" evidence="4">
    <location>
        <begin position="261"/>
        <end position="280"/>
    </location>
</feature>
<dbReference type="PANTHER" id="PTHR16198:SF2">
    <property type="entry name" value="INO80 COMPLEX SUBUNIT D"/>
    <property type="match status" value="1"/>
</dbReference>
<feature type="domain" description="KANL2-like probable zinc-finger" evidence="5">
    <location>
        <begin position="691"/>
        <end position="754"/>
    </location>
</feature>
<feature type="region of interest" description="Disordered" evidence="4">
    <location>
        <begin position="761"/>
        <end position="823"/>
    </location>
</feature>
<evidence type="ECO:0000256" key="2">
    <source>
        <dbReference type="ARBA" id="ARBA00023242"/>
    </source>
</evidence>
<evidence type="ECO:0000256" key="4">
    <source>
        <dbReference type="SAM" id="MobiDB-lite"/>
    </source>
</evidence>
<feature type="compositionally biased region" description="Basic residues" evidence="4">
    <location>
        <begin position="785"/>
        <end position="801"/>
    </location>
</feature>
<evidence type="ECO:0000259" key="5">
    <source>
        <dbReference type="Pfam" id="PF13891"/>
    </source>
</evidence>
<evidence type="ECO:0000256" key="1">
    <source>
        <dbReference type="ARBA" id="ARBA00004123"/>
    </source>
</evidence>
<keyword evidence="2" id="KW-0539">Nucleus</keyword>
<feature type="compositionally biased region" description="Basic and acidic residues" evidence="4">
    <location>
        <begin position="261"/>
        <end position="278"/>
    </location>
</feature>
<evidence type="ECO:0000313" key="7">
    <source>
        <dbReference type="Proteomes" id="UP000597762"/>
    </source>
</evidence>
<feature type="region of interest" description="Disordered" evidence="4">
    <location>
        <begin position="140"/>
        <end position="175"/>
    </location>
</feature>
<keyword evidence="3" id="KW-0175">Coiled coil</keyword>
<dbReference type="OrthoDB" id="10038011at2759"/>
<organism evidence="6 7">
    <name type="scientific">Acanthosepion pharaonis</name>
    <name type="common">Pharaoh cuttlefish</name>
    <name type="synonym">Sepia pharaonis</name>
    <dbReference type="NCBI Taxonomy" id="158019"/>
    <lineage>
        <taxon>Eukaryota</taxon>
        <taxon>Metazoa</taxon>
        <taxon>Spiralia</taxon>
        <taxon>Lophotrochozoa</taxon>
        <taxon>Mollusca</taxon>
        <taxon>Cephalopoda</taxon>
        <taxon>Coleoidea</taxon>
        <taxon>Decapodiformes</taxon>
        <taxon>Sepiida</taxon>
        <taxon>Sepiina</taxon>
        <taxon>Sepiidae</taxon>
        <taxon>Acanthosepion</taxon>
    </lineage>
</organism>
<sequence length="1309" mass="140619">MCRGGCDRVMYDGSNCSVVNSGPLYIGPRDKLCMLNGSSCSNINLARRQSSSSSSSSSTKCYVSTAAKQPADHRVQLTTKAAATATARRKGKSRNSSVPVHGMLQQREGKSKADRGDGDLFIDSRMSFKDRVKSKFHLKQCEGKEDSIEDPEDPYAFPDPVATDVPKTSTNSSSSSIGLLGNAAAASAGSTSSISSISSSGGSNSGSGGISASGQLSESLAPHQPLLHRARSPADAGSNVTSSGTGISIAKLYPELVEKLEGRKPQKPEQKLKSKVDSSRTMNRLQTKIAQNKIKDKLKKTQDYPVTASQCLSSASVVSQSLNLGGVVNSVVAATCGVSGQEPVSTTAFTKFPLCVVSSVATAATPTTLTTTTAAISSDGFTTSKTSAKLSSSSVAPVPAVVRSPDFNPVLKSGSLVTVPSLSLAFTTTITTTSPLHSLSSPNFGLPSLTVSSTSEPKVSHKLSSVSPSPTPPLSSSPPSVLKTQLKSPCSTASTVKTEASWQTAPIMLSNFSTSPQPTEPKFSVLHTKPNKLNILSDKEAKAKLKTDSATTFYMYHQKKKLQDHDWLGCGLNSSEEEENSEDERLPWQKDWLVLSSDEEVKDENLSPQLRSTKLAIRRTQLRRRCVQSRVAGCFNANVQVNKNKATLALIHALRDKPPAALKSLHFVLNKPHKRWDLHKMPSVRKRFCCYKNEDDRKCNKKALPCTNHCIKHIMYNVDQQLFDYCTAKFADNTQCCVPVFDIKHDLPLCQEHAAKADNYQKIQNTESKQKRPRKKPKPAALTRPPKKGKKKKKKTQRRNVRPQEPVPPAETLKNPEPATAAAALSDPAANTVTLAAMTAANAAVTNTSDVLESTSILQDSFLTAADKSVNMLPNLVPSSKRTSIQLQLPMDLAPVSSSSGVGTSTELNHIDFSKLGKNFQDLGAVLDDGFSPDSIEKSFELPLDQASKLLEEQDFQEVFNKMPDAFDIFAPARNGEYDPSKEESEDLERALAAAYKDIRDAKEKLDKLARVGDQSSQLMDVNDEEWTKHITDSLLNSVPTNPASVTATHLTPGNGLASDNLNVLDGTDLTASSLSLPGQVINASVGSISNAASNGGTTALPYNWINFNLGSVSSSLSDPSVSNCNNLLITTNNNSKQTSLLHSQSLPAELALSSSQISASVSHTLPIFTGHLLEQSNNTGNKFQTNSLGWNYALSWGSCSSASIYRIENLTIFITSSEQPEASQQVTSRAARGLPAIHTTVSPAAAVLSTHPNINSQSSPQMTTPSIQIPSSQPATLQTLLSMQNRSTSIWPSGDTNSSYNFWNFQLF</sequence>
<dbReference type="EMBL" id="CAHIKZ030001191">
    <property type="protein sequence ID" value="CAE1255675.1"/>
    <property type="molecule type" value="Genomic_DNA"/>
</dbReference>
<dbReference type="PANTHER" id="PTHR16198">
    <property type="match status" value="1"/>
</dbReference>
<dbReference type="Pfam" id="PF13891">
    <property type="entry name" value="zf-C3HC3H_KANSL2"/>
    <property type="match status" value="1"/>
</dbReference>
<dbReference type="Proteomes" id="UP000597762">
    <property type="component" value="Unassembled WGS sequence"/>
</dbReference>
<proteinExistence type="predicted"/>
<reference evidence="6" key="1">
    <citation type="submission" date="2021-01" db="EMBL/GenBank/DDBJ databases">
        <authorList>
            <person name="Li R."/>
            <person name="Bekaert M."/>
        </authorList>
    </citation>
    <scope>NUCLEOTIDE SEQUENCE</scope>
    <source>
        <strain evidence="6">Farmed</strain>
    </source>
</reference>
<evidence type="ECO:0000313" key="6">
    <source>
        <dbReference type="EMBL" id="CAE1255675.1"/>
    </source>
</evidence>
<name>A0A812C572_ACAPH</name>